<feature type="transmembrane region" description="Helical" evidence="1">
    <location>
        <begin position="77"/>
        <end position="102"/>
    </location>
</feature>
<reference evidence="2 3" key="1">
    <citation type="journal article" date="2019" name="Int. J. Syst. Evol. Microbiol.">
        <title>The Global Catalogue of Microorganisms (GCM) 10K type strain sequencing project: providing services to taxonomists for standard genome sequencing and annotation.</title>
        <authorList>
            <consortium name="The Broad Institute Genomics Platform"/>
            <consortium name="The Broad Institute Genome Sequencing Center for Infectious Disease"/>
            <person name="Wu L."/>
            <person name="Ma J."/>
        </authorList>
    </citation>
    <scope>NUCLEOTIDE SEQUENCE [LARGE SCALE GENOMIC DNA]</scope>
    <source>
        <strain evidence="2 3">CGMCC 1.10593</strain>
    </source>
</reference>
<feature type="transmembrane region" description="Helical" evidence="1">
    <location>
        <begin position="16"/>
        <end position="35"/>
    </location>
</feature>
<evidence type="ECO:0000313" key="2">
    <source>
        <dbReference type="EMBL" id="MFD1641601.1"/>
    </source>
</evidence>
<accession>A0ABD6D5S9</accession>
<keyword evidence="3" id="KW-1185">Reference proteome</keyword>
<feature type="transmembrane region" description="Helical" evidence="1">
    <location>
        <begin position="194"/>
        <end position="216"/>
    </location>
</feature>
<dbReference type="RefSeq" id="WP_256396799.1">
    <property type="nucleotide sequence ID" value="NZ_JANHDJ010000005.1"/>
</dbReference>
<evidence type="ECO:0000313" key="3">
    <source>
        <dbReference type="Proteomes" id="UP001597052"/>
    </source>
</evidence>
<dbReference type="EMBL" id="JBHUDM010000002">
    <property type="protein sequence ID" value="MFD1641601.1"/>
    <property type="molecule type" value="Genomic_DNA"/>
</dbReference>
<feature type="transmembrane region" description="Helical" evidence="1">
    <location>
        <begin position="258"/>
        <end position="276"/>
    </location>
</feature>
<sequence>MSRRTRLAAEATDDSLRVAIAVGLASVPVSLLLSWGSLSGEAAATGGQFDGLAVLVAGVVVGAYYHGRSTATKRAGIWTGLTGGLAALIVFGVPSFGAIATASGTRGIILVLAPVFTVLGVGLSVVVSVLAALGTDWLLQRIDPDRRYESIDDDGQPTDSRWWIPVVLYAVVGPVWLAILLWPHPDAFGFGLSFLSAVGLFVCSAVAFIGLFLDATASRAADAWQPTWWRYVGVPPAVAGLVYLAATARESGYPAGDAMFGFYIALAAVAVIYAVVRYRQIGTVSSTECE</sequence>
<organism evidence="2 3">
    <name type="scientific">Halohasta litorea</name>
    <dbReference type="NCBI Taxonomy" id="869891"/>
    <lineage>
        <taxon>Archaea</taxon>
        <taxon>Methanobacteriati</taxon>
        <taxon>Methanobacteriota</taxon>
        <taxon>Stenosarchaea group</taxon>
        <taxon>Halobacteria</taxon>
        <taxon>Halobacteriales</taxon>
        <taxon>Haloferacaceae</taxon>
        <taxon>Halohasta</taxon>
    </lineage>
</organism>
<gene>
    <name evidence="2" type="ORF">ACFSBW_06905</name>
</gene>
<feature type="transmembrane region" description="Helical" evidence="1">
    <location>
        <begin position="47"/>
        <end position="65"/>
    </location>
</feature>
<dbReference type="Proteomes" id="UP001597052">
    <property type="component" value="Unassembled WGS sequence"/>
</dbReference>
<feature type="transmembrane region" description="Helical" evidence="1">
    <location>
        <begin position="160"/>
        <end position="182"/>
    </location>
</feature>
<name>A0ABD6D5S9_9EURY</name>
<keyword evidence="1" id="KW-1133">Transmembrane helix</keyword>
<evidence type="ECO:0000256" key="1">
    <source>
        <dbReference type="SAM" id="Phobius"/>
    </source>
</evidence>
<feature type="transmembrane region" description="Helical" evidence="1">
    <location>
        <begin position="228"/>
        <end position="246"/>
    </location>
</feature>
<comment type="caution">
    <text evidence="2">The sequence shown here is derived from an EMBL/GenBank/DDBJ whole genome shotgun (WGS) entry which is preliminary data.</text>
</comment>
<proteinExistence type="predicted"/>
<keyword evidence="1" id="KW-0812">Transmembrane</keyword>
<protein>
    <submittedName>
        <fullName evidence="2">Uncharacterized protein</fullName>
    </submittedName>
</protein>
<feature type="transmembrane region" description="Helical" evidence="1">
    <location>
        <begin position="108"/>
        <end position="139"/>
    </location>
</feature>
<dbReference type="AlphaFoldDB" id="A0ABD6D5S9"/>
<keyword evidence="1" id="KW-0472">Membrane</keyword>